<gene>
    <name evidence="1" type="ORF">Egran_06291</name>
</gene>
<evidence type="ECO:0000313" key="2">
    <source>
        <dbReference type="Proteomes" id="UP000243515"/>
    </source>
</evidence>
<organism evidence="1 2">
    <name type="scientific">Elaphomyces granulatus</name>
    <dbReference type="NCBI Taxonomy" id="519963"/>
    <lineage>
        <taxon>Eukaryota</taxon>
        <taxon>Fungi</taxon>
        <taxon>Dikarya</taxon>
        <taxon>Ascomycota</taxon>
        <taxon>Pezizomycotina</taxon>
        <taxon>Eurotiomycetes</taxon>
        <taxon>Eurotiomycetidae</taxon>
        <taxon>Eurotiales</taxon>
        <taxon>Elaphomycetaceae</taxon>
        <taxon>Elaphomyces</taxon>
    </lineage>
</organism>
<comment type="caution">
    <text evidence="1">The sequence shown here is derived from an EMBL/GenBank/DDBJ whole genome shotgun (WGS) entry which is preliminary data.</text>
</comment>
<evidence type="ECO:0000313" key="1">
    <source>
        <dbReference type="EMBL" id="OXV05941.1"/>
    </source>
</evidence>
<protein>
    <submittedName>
        <fullName evidence="1">Uncharacterized protein</fullName>
    </submittedName>
</protein>
<sequence>MKATADVFLKMVDSKRISVALEAKEQLASYLESDYLDDRKVVNAIISKKFNRTRGDIFRLFG</sequence>
<keyword evidence="2" id="KW-1185">Reference proteome</keyword>
<dbReference type="Proteomes" id="UP000243515">
    <property type="component" value="Unassembled WGS sequence"/>
</dbReference>
<accession>A0A232LP47</accession>
<proteinExistence type="predicted"/>
<dbReference type="AlphaFoldDB" id="A0A232LP47"/>
<name>A0A232LP47_9EURO</name>
<reference evidence="1 2" key="1">
    <citation type="journal article" date="2015" name="Environ. Microbiol.">
        <title>Metagenome sequence of Elaphomyces granulatus from sporocarp tissue reveals Ascomycota ectomycorrhizal fingerprints of genome expansion and a Proteobacteria-rich microbiome.</title>
        <authorList>
            <person name="Quandt C.A."/>
            <person name="Kohler A."/>
            <person name="Hesse C.N."/>
            <person name="Sharpton T.J."/>
            <person name="Martin F."/>
            <person name="Spatafora J.W."/>
        </authorList>
    </citation>
    <scope>NUCLEOTIDE SEQUENCE [LARGE SCALE GENOMIC DNA]</scope>
    <source>
        <strain evidence="1 2">OSC145934</strain>
    </source>
</reference>
<dbReference type="EMBL" id="NPHW01006288">
    <property type="protein sequence ID" value="OXV05941.1"/>
    <property type="molecule type" value="Genomic_DNA"/>
</dbReference>